<keyword evidence="1" id="KW-0678">Repressor</keyword>
<keyword evidence="3 5" id="KW-0238">DNA-binding</keyword>
<accession>A0A846RRU2</accession>
<dbReference type="Gene3D" id="1.10.357.10">
    <property type="entry name" value="Tetracycline Repressor, domain 2"/>
    <property type="match status" value="1"/>
</dbReference>
<dbReference type="PROSITE" id="PS50977">
    <property type="entry name" value="HTH_TETR_2"/>
    <property type="match status" value="1"/>
</dbReference>
<dbReference type="PRINTS" id="PR00455">
    <property type="entry name" value="HTHTETR"/>
</dbReference>
<evidence type="ECO:0000259" key="6">
    <source>
        <dbReference type="PROSITE" id="PS50977"/>
    </source>
</evidence>
<dbReference type="PANTHER" id="PTHR30055">
    <property type="entry name" value="HTH-TYPE TRANSCRIPTIONAL REGULATOR RUTR"/>
    <property type="match status" value="1"/>
</dbReference>
<evidence type="ECO:0000256" key="1">
    <source>
        <dbReference type="ARBA" id="ARBA00022491"/>
    </source>
</evidence>
<dbReference type="EMBL" id="JAATJL010000001">
    <property type="protein sequence ID" value="NJC23282.1"/>
    <property type="molecule type" value="Genomic_DNA"/>
</dbReference>
<dbReference type="InterPro" id="IPR001647">
    <property type="entry name" value="HTH_TetR"/>
</dbReference>
<evidence type="ECO:0000256" key="5">
    <source>
        <dbReference type="PROSITE-ProRule" id="PRU00335"/>
    </source>
</evidence>
<keyword evidence="8" id="KW-1185">Reference proteome</keyword>
<keyword evidence="4" id="KW-0804">Transcription</keyword>
<dbReference type="InterPro" id="IPR039538">
    <property type="entry name" value="BetI_C"/>
</dbReference>
<feature type="DNA-binding region" description="H-T-H motif" evidence="5">
    <location>
        <begin position="32"/>
        <end position="51"/>
    </location>
</feature>
<reference evidence="7 8" key="1">
    <citation type="submission" date="2020-03" db="EMBL/GenBank/DDBJ databases">
        <title>Sequencing the genomes of 1000 actinobacteria strains.</title>
        <authorList>
            <person name="Klenk H.-P."/>
        </authorList>
    </citation>
    <scope>NUCLEOTIDE SEQUENCE [LARGE SCALE GENOMIC DNA]</scope>
    <source>
        <strain evidence="7 8">DSM 16403</strain>
    </source>
</reference>
<gene>
    <name evidence="7" type="ORF">BJ994_002358</name>
</gene>
<dbReference type="InterPro" id="IPR036271">
    <property type="entry name" value="Tet_transcr_reg_TetR-rel_C_sf"/>
</dbReference>
<organism evidence="7 8">
    <name type="scientific">Arthrobacter pigmenti</name>
    <dbReference type="NCBI Taxonomy" id="271432"/>
    <lineage>
        <taxon>Bacteria</taxon>
        <taxon>Bacillati</taxon>
        <taxon>Actinomycetota</taxon>
        <taxon>Actinomycetes</taxon>
        <taxon>Micrococcales</taxon>
        <taxon>Micrococcaceae</taxon>
        <taxon>Arthrobacter</taxon>
    </lineage>
</organism>
<dbReference type="GO" id="GO:0003700">
    <property type="term" value="F:DNA-binding transcription factor activity"/>
    <property type="evidence" value="ECO:0007669"/>
    <property type="project" value="TreeGrafter"/>
</dbReference>
<keyword evidence="2" id="KW-0805">Transcription regulation</keyword>
<evidence type="ECO:0000256" key="2">
    <source>
        <dbReference type="ARBA" id="ARBA00023015"/>
    </source>
</evidence>
<name>A0A846RRU2_9MICC</name>
<dbReference type="Proteomes" id="UP000547458">
    <property type="component" value="Unassembled WGS sequence"/>
</dbReference>
<evidence type="ECO:0000256" key="4">
    <source>
        <dbReference type="ARBA" id="ARBA00023163"/>
    </source>
</evidence>
<comment type="caution">
    <text evidence="7">The sequence shown here is derived from an EMBL/GenBank/DDBJ whole genome shotgun (WGS) entry which is preliminary data.</text>
</comment>
<dbReference type="GO" id="GO:0000976">
    <property type="term" value="F:transcription cis-regulatory region binding"/>
    <property type="evidence" value="ECO:0007669"/>
    <property type="project" value="TreeGrafter"/>
</dbReference>
<dbReference type="InterPro" id="IPR050109">
    <property type="entry name" value="HTH-type_TetR-like_transc_reg"/>
</dbReference>
<proteinExistence type="predicted"/>
<dbReference type="Pfam" id="PF00440">
    <property type="entry name" value="TetR_N"/>
    <property type="match status" value="1"/>
</dbReference>
<dbReference type="AlphaFoldDB" id="A0A846RRU2"/>
<dbReference type="SUPFAM" id="SSF46689">
    <property type="entry name" value="Homeodomain-like"/>
    <property type="match status" value="1"/>
</dbReference>
<dbReference type="PANTHER" id="PTHR30055:SF234">
    <property type="entry name" value="HTH-TYPE TRANSCRIPTIONAL REGULATOR BETI"/>
    <property type="match status" value="1"/>
</dbReference>
<evidence type="ECO:0000313" key="7">
    <source>
        <dbReference type="EMBL" id="NJC23282.1"/>
    </source>
</evidence>
<dbReference type="Pfam" id="PF13977">
    <property type="entry name" value="TetR_C_6"/>
    <property type="match status" value="1"/>
</dbReference>
<feature type="domain" description="HTH tetR-type" evidence="6">
    <location>
        <begin position="9"/>
        <end position="69"/>
    </location>
</feature>
<dbReference type="RefSeq" id="WP_167994367.1">
    <property type="nucleotide sequence ID" value="NZ_JAATJL010000001.1"/>
</dbReference>
<evidence type="ECO:0000256" key="3">
    <source>
        <dbReference type="ARBA" id="ARBA00023125"/>
    </source>
</evidence>
<protein>
    <submittedName>
        <fullName evidence="7">AcrR family transcriptional regulator</fullName>
    </submittedName>
</protein>
<evidence type="ECO:0000313" key="8">
    <source>
        <dbReference type="Proteomes" id="UP000547458"/>
    </source>
</evidence>
<sequence length="224" mass="24791">MTRQRQPPLVRRGLIVEAARQVIIRDGLHRTKLRDIAAQAEVSVGTVTYHFKSVDEILSEVAERETERFYTPLLEKARNEPDPVRALTLLIDPLFDGSESTAGHWRLWTDYWTASARRPGMAENDYGRLRVWQACFQETVERGIREGVFSSLASPSAVALKVAAYSDGIATQMGMNADGLDHLVARQWLRQLLTAELDAVFDDAPSGGAQVMASGGGLPRAAKE</sequence>
<dbReference type="InterPro" id="IPR009057">
    <property type="entry name" value="Homeodomain-like_sf"/>
</dbReference>
<dbReference type="SUPFAM" id="SSF48498">
    <property type="entry name" value="Tetracyclin repressor-like, C-terminal domain"/>
    <property type="match status" value="1"/>
</dbReference>